<dbReference type="OMA" id="MLHTHIA"/>
<reference evidence="2 3" key="2">
    <citation type="journal article" date="2017" name="Genome Biol.">
        <title>New reference genome sequences of hot pepper reveal the massive evolution of plant disease-resistance genes by retroduplication.</title>
        <authorList>
            <person name="Kim S."/>
            <person name="Park J."/>
            <person name="Yeom S.I."/>
            <person name="Kim Y.M."/>
            <person name="Seo E."/>
            <person name="Kim K.T."/>
            <person name="Kim M.S."/>
            <person name="Lee J.M."/>
            <person name="Cheong K."/>
            <person name="Shin H.S."/>
            <person name="Kim S.B."/>
            <person name="Han K."/>
            <person name="Lee J."/>
            <person name="Park M."/>
            <person name="Lee H.A."/>
            <person name="Lee H.Y."/>
            <person name="Lee Y."/>
            <person name="Oh S."/>
            <person name="Lee J.H."/>
            <person name="Choi E."/>
            <person name="Choi E."/>
            <person name="Lee S.E."/>
            <person name="Jeon J."/>
            <person name="Kim H."/>
            <person name="Choi G."/>
            <person name="Song H."/>
            <person name="Lee J."/>
            <person name="Lee S.C."/>
            <person name="Kwon J.K."/>
            <person name="Lee H.Y."/>
            <person name="Koo N."/>
            <person name="Hong Y."/>
            <person name="Kim R.W."/>
            <person name="Kang W.H."/>
            <person name="Huh J.H."/>
            <person name="Kang B.C."/>
            <person name="Yang T.J."/>
            <person name="Lee Y.H."/>
            <person name="Bennetzen J.L."/>
            <person name="Choi D."/>
        </authorList>
    </citation>
    <scope>NUCLEOTIDE SEQUENCE [LARGE SCALE GENOMIC DNA]</scope>
    <source>
        <strain evidence="3">cv. CM334</strain>
    </source>
</reference>
<evidence type="ECO:0000313" key="2">
    <source>
        <dbReference type="EMBL" id="PHT69900.1"/>
    </source>
</evidence>
<organism evidence="2 3">
    <name type="scientific">Capsicum annuum</name>
    <name type="common">Capsicum pepper</name>
    <dbReference type="NCBI Taxonomy" id="4072"/>
    <lineage>
        <taxon>Eukaryota</taxon>
        <taxon>Viridiplantae</taxon>
        <taxon>Streptophyta</taxon>
        <taxon>Embryophyta</taxon>
        <taxon>Tracheophyta</taxon>
        <taxon>Spermatophyta</taxon>
        <taxon>Magnoliopsida</taxon>
        <taxon>eudicotyledons</taxon>
        <taxon>Gunneridae</taxon>
        <taxon>Pentapetalae</taxon>
        <taxon>asterids</taxon>
        <taxon>lamiids</taxon>
        <taxon>Solanales</taxon>
        <taxon>Solanaceae</taxon>
        <taxon>Solanoideae</taxon>
        <taxon>Capsiceae</taxon>
        <taxon>Capsicum</taxon>
    </lineage>
</organism>
<protein>
    <recommendedName>
        <fullName evidence="1">Retrovirus-related Pol polyprotein from transposon TNT 1-94-like beta-barrel domain-containing protein</fullName>
    </recommendedName>
</protein>
<feature type="domain" description="Retrovirus-related Pol polyprotein from transposon TNT 1-94-like beta-barrel" evidence="1">
    <location>
        <begin position="14"/>
        <end position="89"/>
    </location>
</feature>
<sequence length="149" mass="16327">MCFFSTDSTSISSWIINSGASHHMTQNSHFLSTYTPLVGNKKVNIVDGSFSAIAGKGTVKLTSFLTLFDVLHVPKLSHNLLSFGELTQNLNCHAILDNTSCVFQDKVLGRMIGNARDSEGLCFLQDGYNSVNFSLVCLNFVLVDNKVML</sequence>
<dbReference type="InterPro" id="IPR054722">
    <property type="entry name" value="PolX-like_BBD"/>
</dbReference>
<keyword evidence="3" id="KW-1185">Reference proteome</keyword>
<reference evidence="2 3" key="1">
    <citation type="journal article" date="2014" name="Nat. Genet.">
        <title>Genome sequence of the hot pepper provides insights into the evolution of pungency in Capsicum species.</title>
        <authorList>
            <person name="Kim S."/>
            <person name="Park M."/>
            <person name="Yeom S.I."/>
            <person name="Kim Y.M."/>
            <person name="Lee J.M."/>
            <person name="Lee H.A."/>
            <person name="Seo E."/>
            <person name="Choi J."/>
            <person name="Cheong K."/>
            <person name="Kim K.T."/>
            <person name="Jung K."/>
            <person name="Lee G.W."/>
            <person name="Oh S.K."/>
            <person name="Bae C."/>
            <person name="Kim S.B."/>
            <person name="Lee H.Y."/>
            <person name="Kim S.Y."/>
            <person name="Kim M.S."/>
            <person name="Kang B.C."/>
            <person name="Jo Y.D."/>
            <person name="Yang H.B."/>
            <person name="Jeong H.J."/>
            <person name="Kang W.H."/>
            <person name="Kwon J.K."/>
            <person name="Shin C."/>
            <person name="Lim J.Y."/>
            <person name="Park J.H."/>
            <person name="Huh J.H."/>
            <person name="Kim J.S."/>
            <person name="Kim B.D."/>
            <person name="Cohen O."/>
            <person name="Paran I."/>
            <person name="Suh M.C."/>
            <person name="Lee S.B."/>
            <person name="Kim Y.K."/>
            <person name="Shin Y."/>
            <person name="Noh S.J."/>
            <person name="Park J."/>
            <person name="Seo Y.S."/>
            <person name="Kwon S.Y."/>
            <person name="Kim H.A."/>
            <person name="Park J.M."/>
            <person name="Kim H.J."/>
            <person name="Choi S.B."/>
            <person name="Bosland P.W."/>
            <person name="Reeves G."/>
            <person name="Jo S.H."/>
            <person name="Lee B.W."/>
            <person name="Cho H.T."/>
            <person name="Choi H.S."/>
            <person name="Lee M.S."/>
            <person name="Yu Y."/>
            <person name="Do Choi Y."/>
            <person name="Park B.S."/>
            <person name="van Deynze A."/>
            <person name="Ashrafi H."/>
            <person name="Hill T."/>
            <person name="Kim W.T."/>
            <person name="Pai H.S."/>
            <person name="Ahn H.K."/>
            <person name="Yeam I."/>
            <person name="Giovannoni J.J."/>
            <person name="Rose J.K."/>
            <person name="Sorensen I."/>
            <person name="Lee S.J."/>
            <person name="Kim R.W."/>
            <person name="Choi I.Y."/>
            <person name="Choi B.S."/>
            <person name="Lim J.S."/>
            <person name="Lee Y.H."/>
            <person name="Choi D."/>
        </authorList>
    </citation>
    <scope>NUCLEOTIDE SEQUENCE [LARGE SCALE GENOMIC DNA]</scope>
    <source>
        <strain evidence="3">cv. CM334</strain>
    </source>
</reference>
<dbReference type="EMBL" id="AYRZ02000010">
    <property type="protein sequence ID" value="PHT69900.1"/>
    <property type="molecule type" value="Genomic_DNA"/>
</dbReference>
<proteinExistence type="predicted"/>
<dbReference type="Proteomes" id="UP000222542">
    <property type="component" value="Unassembled WGS sequence"/>
</dbReference>
<gene>
    <name evidence="2" type="ORF">T459_25004</name>
</gene>
<dbReference type="Pfam" id="PF22936">
    <property type="entry name" value="Pol_BBD"/>
    <property type="match status" value="1"/>
</dbReference>
<name>A0A2G2YJI8_CAPAN</name>
<evidence type="ECO:0000259" key="1">
    <source>
        <dbReference type="Pfam" id="PF22936"/>
    </source>
</evidence>
<comment type="caution">
    <text evidence="2">The sequence shown here is derived from an EMBL/GenBank/DDBJ whole genome shotgun (WGS) entry which is preliminary data.</text>
</comment>
<evidence type="ECO:0000313" key="3">
    <source>
        <dbReference type="Proteomes" id="UP000222542"/>
    </source>
</evidence>
<accession>A0A2G2YJI8</accession>
<dbReference type="AlphaFoldDB" id="A0A2G2YJI8"/>
<dbReference type="Gramene" id="PHT69900">
    <property type="protein sequence ID" value="PHT69900"/>
    <property type="gene ID" value="T459_25004"/>
</dbReference>